<organism evidence="1 2">
    <name type="scientific">Asaia bogorensis NBRC 16594</name>
    <dbReference type="NCBI Taxonomy" id="1231624"/>
    <lineage>
        <taxon>Bacteria</taxon>
        <taxon>Pseudomonadati</taxon>
        <taxon>Pseudomonadota</taxon>
        <taxon>Alphaproteobacteria</taxon>
        <taxon>Acetobacterales</taxon>
        <taxon>Acetobacteraceae</taxon>
        <taxon>Asaia</taxon>
    </lineage>
</organism>
<dbReference type="Proteomes" id="UP000321287">
    <property type="component" value="Unassembled WGS sequence"/>
</dbReference>
<evidence type="ECO:0000313" key="2">
    <source>
        <dbReference type="Proteomes" id="UP000321287"/>
    </source>
</evidence>
<accession>A0AAN4R4K2</accession>
<proteinExistence type="predicted"/>
<sequence length="100" mass="10827">MQGLTIECRVGIECASGDNQPVQTLHIGLRQIRLVGQPHRQAACVADGIEIVLPQGMIGPAGKILWATRLDIEGEADEGRACHEVDVSRVFRQTEGRRAG</sequence>
<gene>
    <name evidence="1" type="ORF">ABO01nite_26370</name>
</gene>
<comment type="caution">
    <text evidence="1">The sequence shown here is derived from an EMBL/GenBank/DDBJ whole genome shotgun (WGS) entry which is preliminary data.</text>
</comment>
<name>A0AAN4R4K2_9PROT</name>
<protein>
    <submittedName>
        <fullName evidence="1">Uncharacterized protein</fullName>
    </submittedName>
</protein>
<evidence type="ECO:0000313" key="1">
    <source>
        <dbReference type="EMBL" id="GEL54630.1"/>
    </source>
</evidence>
<reference evidence="1 2" key="1">
    <citation type="submission" date="2019-07" db="EMBL/GenBank/DDBJ databases">
        <title>Whole genome shotgun sequence of Asaia bogorensis NBRC 16594.</title>
        <authorList>
            <person name="Hosoyama A."/>
            <person name="Uohara A."/>
            <person name="Ohji S."/>
            <person name="Ichikawa N."/>
        </authorList>
    </citation>
    <scope>NUCLEOTIDE SEQUENCE [LARGE SCALE GENOMIC DNA]</scope>
    <source>
        <strain evidence="1 2">NBRC 16594</strain>
    </source>
</reference>
<keyword evidence="2" id="KW-1185">Reference proteome</keyword>
<dbReference type="EMBL" id="BJVS01000008">
    <property type="protein sequence ID" value="GEL54630.1"/>
    <property type="molecule type" value="Genomic_DNA"/>
</dbReference>
<dbReference type="AlphaFoldDB" id="A0AAN4R4K2"/>